<reference evidence="3 4" key="1">
    <citation type="submission" date="2016-10" db="EMBL/GenBank/DDBJ databases">
        <authorList>
            <person name="de Groot N.N."/>
        </authorList>
    </citation>
    <scope>NUCLEOTIDE SEQUENCE [LARGE SCALE GENOMIC DNA]</scope>
    <source>
        <strain evidence="3 4">DSM 44468</strain>
    </source>
</reference>
<dbReference type="RefSeq" id="WP_091515133.1">
    <property type="nucleotide sequence ID" value="NZ_CBDQZW010000069.1"/>
</dbReference>
<evidence type="ECO:0000256" key="2">
    <source>
        <dbReference type="SAM" id="SignalP"/>
    </source>
</evidence>
<accession>A0A1I4BIL4</accession>
<keyword evidence="2" id="KW-0732">Signal</keyword>
<feature type="transmembrane region" description="Helical" evidence="1">
    <location>
        <begin position="73"/>
        <end position="92"/>
    </location>
</feature>
<protein>
    <recommendedName>
        <fullName evidence="5">MYXO-CTERM domain-containing protein</fullName>
    </recommendedName>
</protein>
<name>A0A1I4BIL4_9PSEU</name>
<dbReference type="EMBL" id="FORP01000028">
    <property type="protein sequence ID" value="SFK68150.1"/>
    <property type="molecule type" value="Genomic_DNA"/>
</dbReference>
<keyword evidence="4" id="KW-1185">Reference proteome</keyword>
<evidence type="ECO:0008006" key="5">
    <source>
        <dbReference type="Google" id="ProtNLM"/>
    </source>
</evidence>
<evidence type="ECO:0000313" key="3">
    <source>
        <dbReference type="EMBL" id="SFK68150.1"/>
    </source>
</evidence>
<evidence type="ECO:0000256" key="1">
    <source>
        <dbReference type="SAM" id="Phobius"/>
    </source>
</evidence>
<keyword evidence="1" id="KW-0812">Transmembrane</keyword>
<dbReference type="Proteomes" id="UP000199025">
    <property type="component" value="Unassembled WGS sequence"/>
</dbReference>
<dbReference type="AlphaFoldDB" id="A0A1I4BIL4"/>
<gene>
    <name evidence="3" type="ORF">SAMN05421835_12879</name>
</gene>
<evidence type="ECO:0000313" key="4">
    <source>
        <dbReference type="Proteomes" id="UP000199025"/>
    </source>
</evidence>
<keyword evidence="1" id="KW-1133">Transmembrane helix</keyword>
<feature type="chain" id="PRO_5039301077" description="MYXO-CTERM domain-containing protein" evidence="2">
    <location>
        <begin position="24"/>
        <end position="101"/>
    </location>
</feature>
<sequence>MTKVRAGLAALMLGLLLSFTAPAVVAAPAAVAAPVVPLPAAAGPLAAQTPAPGPVIDPAQNERANQQKTKNKIIVGVLAAVLLVIVVWGRSIRKKRREKSS</sequence>
<keyword evidence="1" id="KW-0472">Membrane</keyword>
<feature type="signal peptide" evidence="2">
    <location>
        <begin position="1"/>
        <end position="23"/>
    </location>
</feature>
<proteinExistence type="predicted"/>
<dbReference type="STRING" id="115433.SAMN05421835_12879"/>
<organism evidence="3 4">
    <name type="scientific">Amycolatopsis sacchari</name>
    <dbReference type="NCBI Taxonomy" id="115433"/>
    <lineage>
        <taxon>Bacteria</taxon>
        <taxon>Bacillati</taxon>
        <taxon>Actinomycetota</taxon>
        <taxon>Actinomycetes</taxon>
        <taxon>Pseudonocardiales</taxon>
        <taxon>Pseudonocardiaceae</taxon>
        <taxon>Amycolatopsis</taxon>
    </lineage>
</organism>